<evidence type="ECO:0000256" key="2">
    <source>
        <dbReference type="SAM" id="MobiDB-lite"/>
    </source>
</evidence>
<dbReference type="AlphaFoldDB" id="A0AAE8ZQT8"/>
<evidence type="ECO:0000313" key="4">
    <source>
        <dbReference type="EMBL" id="ULT79338.1"/>
    </source>
</evidence>
<feature type="compositionally biased region" description="Basic and acidic residues" evidence="2">
    <location>
        <begin position="655"/>
        <end position="682"/>
    </location>
</feature>
<dbReference type="SMART" id="SM00356">
    <property type="entry name" value="ZnF_C3H1"/>
    <property type="match status" value="1"/>
</dbReference>
<dbReference type="PROSITE" id="PS50103">
    <property type="entry name" value="ZF_C3H1"/>
    <property type="match status" value="1"/>
</dbReference>
<keyword evidence="1" id="KW-0862">Zinc</keyword>
<keyword evidence="1" id="KW-0479">Metal-binding</keyword>
<evidence type="ECO:0000313" key="5">
    <source>
        <dbReference type="Proteomes" id="UP000827892"/>
    </source>
</evidence>
<gene>
    <name evidence="4" type="ORF">L3Y34_010162</name>
</gene>
<feature type="zinc finger region" description="C3H1-type" evidence="1">
    <location>
        <begin position="481"/>
        <end position="510"/>
    </location>
</feature>
<sequence>MEDYYTPTKTLNGEDIFRPRDFESPAVYIPTPINPAVSEVTPSKPEDKTTRQKYGGKQTKRTDDRKLECAGEDDLPILLFYDFLCRILYLPSLSSNNSYSPSNPGIRIVKRKPKAVAEPSTKSNSPPVLRRKLTEDGEDPAVAALHKAPTKGILCNHLSKKRNLKISFADTKNLPLCHIKEIERIAAIHSNVTDFRCSEKNEGAAFGQDIDEFEDDVEWSLLNVKNARPVRTELSATGKRESKRLEDAGVMRAPPFGHYTLHCISELNDLAAADMNSLLPIRIPLTSSLGEAGKVNAIRDLPLPGRFRHNGLLKISPDQKLPPNFTLDVHDQYREEQHMRSQQNADEISYTQPEQKNSHVIQQVFQEPGPASAPCTSSSFELPDKLKQMLEKLKQKGILSSEESSAQAEQAPVAVDPLMAALHKAQQMMQEQSSTSTYASEEPYEEQVMDGYIATFATPEMVAQEQRQSSQNSEGWTQSGWKISEPCVFFNNRPGGCNRGDQCRFIHDEELRRKNMAELPVRGPYQHRGRGNYRGGNYRNNGPYQDHREPSSSGGHRMNRFHEHDGPGPRGGRYHNNRGGFSQRGGSRFDRKPDQFRPNLPPHQYQQYAGSPTEQGNSGNDIDVTNDGSSPPKRQRTSRFDLKEDDGSASGPADVDNRPPRRSRFDDRPHRSRFDQKPEQNDRSGFGHHI</sequence>
<organism evidence="4 5">
    <name type="scientific">Caenorhabditis briggsae</name>
    <dbReference type="NCBI Taxonomy" id="6238"/>
    <lineage>
        <taxon>Eukaryota</taxon>
        <taxon>Metazoa</taxon>
        <taxon>Ecdysozoa</taxon>
        <taxon>Nematoda</taxon>
        <taxon>Chromadorea</taxon>
        <taxon>Rhabditida</taxon>
        <taxon>Rhabditina</taxon>
        <taxon>Rhabditomorpha</taxon>
        <taxon>Rhabditoidea</taxon>
        <taxon>Rhabditidae</taxon>
        <taxon>Peloderinae</taxon>
        <taxon>Caenorhabditis</taxon>
    </lineage>
</organism>
<accession>A0AAE8ZQT8</accession>
<protein>
    <recommendedName>
        <fullName evidence="3">C3H1-type domain-containing protein</fullName>
    </recommendedName>
</protein>
<dbReference type="Proteomes" id="UP000827892">
    <property type="component" value="Chromosome X"/>
</dbReference>
<reference evidence="4 5" key="1">
    <citation type="submission" date="2022-05" db="EMBL/GenBank/DDBJ databases">
        <title>Chromosome-level reference genomes for two strains of Caenorhabditis briggsae: an improved platform for comparative genomics.</title>
        <authorList>
            <person name="Stevens L."/>
            <person name="Andersen E.C."/>
        </authorList>
    </citation>
    <scope>NUCLEOTIDE SEQUENCE [LARGE SCALE GENOMIC DNA]</scope>
    <source>
        <strain evidence="4">QX1410_ONT</strain>
        <tissue evidence="4">Whole-organism</tissue>
    </source>
</reference>
<feature type="domain" description="C3H1-type" evidence="3">
    <location>
        <begin position="481"/>
        <end position="510"/>
    </location>
</feature>
<dbReference type="GO" id="GO:0008270">
    <property type="term" value="F:zinc ion binding"/>
    <property type="evidence" value="ECO:0007669"/>
    <property type="project" value="UniProtKB-KW"/>
</dbReference>
<dbReference type="EMBL" id="CP090896">
    <property type="protein sequence ID" value="ULT79338.1"/>
    <property type="molecule type" value="Genomic_DNA"/>
</dbReference>
<evidence type="ECO:0000256" key="1">
    <source>
        <dbReference type="PROSITE-ProRule" id="PRU00723"/>
    </source>
</evidence>
<proteinExistence type="predicted"/>
<evidence type="ECO:0000259" key="3">
    <source>
        <dbReference type="PROSITE" id="PS50103"/>
    </source>
</evidence>
<dbReference type="InterPro" id="IPR000571">
    <property type="entry name" value="Znf_CCCH"/>
</dbReference>
<name>A0AAE8ZQT8_CAEBR</name>
<keyword evidence="1" id="KW-0863">Zinc-finger</keyword>
<feature type="region of interest" description="Disordered" evidence="2">
    <location>
        <begin position="517"/>
        <end position="690"/>
    </location>
</feature>
<feature type="compositionally biased region" description="Polar residues" evidence="2">
    <location>
        <begin position="604"/>
        <end position="620"/>
    </location>
</feature>
<feature type="region of interest" description="Disordered" evidence="2">
    <location>
        <begin position="33"/>
        <end position="61"/>
    </location>
</feature>
<dbReference type="Gene3D" id="4.10.1000.10">
    <property type="entry name" value="Zinc finger, CCCH-type"/>
    <property type="match status" value="1"/>
</dbReference>
<feature type="region of interest" description="Disordered" evidence="2">
    <location>
        <begin position="111"/>
        <end position="131"/>
    </location>
</feature>